<dbReference type="SUPFAM" id="SSF47113">
    <property type="entry name" value="Histone-fold"/>
    <property type="match status" value="1"/>
</dbReference>
<dbReference type="InterPro" id="IPR050004">
    <property type="entry name" value="HmfB-like"/>
</dbReference>
<dbReference type="NCBIfam" id="NF043032">
    <property type="entry name" value="archaea_histone"/>
    <property type="match status" value="1"/>
</dbReference>
<dbReference type="Gene3D" id="1.10.20.10">
    <property type="entry name" value="Histone, subunit A"/>
    <property type="match status" value="1"/>
</dbReference>
<evidence type="ECO:0000256" key="2">
    <source>
        <dbReference type="ARBA" id="ARBA00004496"/>
    </source>
</evidence>
<keyword evidence="5" id="KW-0963">Cytoplasm</keyword>
<dbReference type="GO" id="GO:0003677">
    <property type="term" value="F:DNA binding"/>
    <property type="evidence" value="ECO:0007669"/>
    <property type="project" value="UniProtKB-KW"/>
</dbReference>
<dbReference type="GO" id="GO:0005737">
    <property type="term" value="C:cytoplasm"/>
    <property type="evidence" value="ECO:0007669"/>
    <property type="project" value="UniProtKB-SubCell"/>
</dbReference>
<evidence type="ECO:0000313" key="8">
    <source>
        <dbReference type="EMBL" id="AIE90726.1"/>
    </source>
</evidence>
<evidence type="ECO:0000256" key="3">
    <source>
        <dbReference type="ARBA" id="ARBA00008264"/>
    </source>
</evidence>
<dbReference type="InterPro" id="IPR050947">
    <property type="entry name" value="Archaeal_histone_HMF"/>
</dbReference>
<dbReference type="CDD" id="cd22909">
    <property type="entry name" value="HFD_archaea_histone-like"/>
    <property type="match status" value="1"/>
</dbReference>
<evidence type="ECO:0000259" key="7">
    <source>
        <dbReference type="Pfam" id="PF00808"/>
    </source>
</evidence>
<reference evidence="8" key="1">
    <citation type="journal article" date="2014" name="Genome Biol. Evol.">
        <title>Pangenome evidence for extensive interdomain horizontal transfer affecting lineage core and shell genes in uncultured planktonic thaumarchaeota and euryarchaeota.</title>
        <authorList>
            <person name="Deschamps P."/>
            <person name="Zivanovic Y."/>
            <person name="Moreira D."/>
            <person name="Rodriguez-Valera F."/>
            <person name="Lopez-Garcia P."/>
        </authorList>
    </citation>
    <scope>NUCLEOTIDE SEQUENCE</scope>
</reference>
<keyword evidence="4" id="KW-0158">Chromosome</keyword>
<dbReference type="PANTHER" id="PTHR47828">
    <property type="entry name" value="ARCHAEAL HISTONE A"/>
    <property type="match status" value="1"/>
</dbReference>
<dbReference type="InterPro" id="IPR003958">
    <property type="entry name" value="CBFA_NFYB_domain"/>
</dbReference>
<dbReference type="EMBL" id="KF900317">
    <property type="protein sequence ID" value="AIE90726.1"/>
    <property type="molecule type" value="Genomic_DNA"/>
</dbReference>
<sequence>MSDLEFGLAAVYRIIKKTGAERVGDDAAEELRTVLEEFGIKIAEQALVYAKHAGRKTVKSSDIRLAVDEINKKN</sequence>
<evidence type="ECO:0000256" key="6">
    <source>
        <dbReference type="ARBA" id="ARBA00023125"/>
    </source>
</evidence>
<dbReference type="GO" id="GO:0005694">
    <property type="term" value="C:chromosome"/>
    <property type="evidence" value="ECO:0007669"/>
    <property type="project" value="UniProtKB-SubCell"/>
</dbReference>
<feature type="domain" description="Transcription factor CBF/NF-Y/archaeal histone" evidence="7">
    <location>
        <begin position="5"/>
        <end position="67"/>
    </location>
</feature>
<accession>A0A075FMJ7</accession>
<keyword evidence="6" id="KW-0238">DNA-binding</keyword>
<evidence type="ECO:0000256" key="1">
    <source>
        <dbReference type="ARBA" id="ARBA00004286"/>
    </source>
</evidence>
<protein>
    <submittedName>
        <fullName evidence="8">Transcription factor CBF/NF-Y/histone domain-containing protein</fullName>
    </submittedName>
</protein>
<dbReference type="AlphaFoldDB" id="A0A075FMJ7"/>
<comment type="subcellular location">
    <subcellularLocation>
        <location evidence="1">Chromosome</location>
    </subcellularLocation>
    <subcellularLocation>
        <location evidence="2">Cytoplasm</location>
    </subcellularLocation>
</comment>
<dbReference type="Pfam" id="PF00808">
    <property type="entry name" value="CBFD_NFYB_HMF"/>
    <property type="match status" value="1"/>
</dbReference>
<evidence type="ECO:0000256" key="4">
    <source>
        <dbReference type="ARBA" id="ARBA00022454"/>
    </source>
</evidence>
<dbReference type="GO" id="GO:0046982">
    <property type="term" value="F:protein heterodimerization activity"/>
    <property type="evidence" value="ECO:0007669"/>
    <property type="project" value="InterPro"/>
</dbReference>
<dbReference type="PANTHER" id="PTHR47828:SF1">
    <property type="entry name" value="ARCHAEAL HISTONE A"/>
    <property type="match status" value="1"/>
</dbReference>
<comment type="similarity">
    <text evidence="3">Belongs to the archaeal histone HMF family.</text>
</comment>
<organism evidence="8">
    <name type="scientific">uncultured marine thaumarchaeote AD1000_06_A03</name>
    <dbReference type="NCBI Taxonomy" id="1455884"/>
    <lineage>
        <taxon>Archaea</taxon>
        <taxon>Nitrososphaerota</taxon>
        <taxon>environmental samples</taxon>
    </lineage>
</organism>
<name>A0A075FMJ7_9ARCH</name>
<proteinExistence type="inferred from homology"/>
<evidence type="ECO:0000256" key="5">
    <source>
        <dbReference type="ARBA" id="ARBA00022490"/>
    </source>
</evidence>
<dbReference type="InterPro" id="IPR009072">
    <property type="entry name" value="Histone-fold"/>
</dbReference>